<accession>M2RSE4</accession>
<evidence type="ECO:0000256" key="1">
    <source>
        <dbReference type="PROSITE-ProRule" id="PRU00047"/>
    </source>
</evidence>
<keyword evidence="5" id="KW-1185">Reference proteome</keyword>
<feature type="domain" description="CCHC-type" evidence="3">
    <location>
        <begin position="36"/>
        <end position="51"/>
    </location>
</feature>
<feature type="compositionally biased region" description="Basic and acidic residues" evidence="2">
    <location>
        <begin position="1"/>
        <end position="10"/>
    </location>
</feature>
<dbReference type="OrthoDB" id="3689183at2759"/>
<dbReference type="GeneID" id="19138379"/>
<proteinExistence type="predicted"/>
<reference evidence="5" key="2">
    <citation type="journal article" date="2013" name="PLoS Genet.">
        <title>Comparative genome structure, secondary metabolite, and effector coding capacity across Cochliobolus pathogens.</title>
        <authorList>
            <person name="Condon B.J."/>
            <person name="Leng Y."/>
            <person name="Wu D."/>
            <person name="Bushley K.E."/>
            <person name="Ohm R.A."/>
            <person name="Otillar R."/>
            <person name="Martin J."/>
            <person name="Schackwitz W."/>
            <person name="Grimwood J."/>
            <person name="MohdZainudin N."/>
            <person name="Xue C."/>
            <person name="Wang R."/>
            <person name="Manning V.A."/>
            <person name="Dhillon B."/>
            <person name="Tu Z.J."/>
            <person name="Steffenson B.J."/>
            <person name="Salamov A."/>
            <person name="Sun H."/>
            <person name="Lowry S."/>
            <person name="LaButti K."/>
            <person name="Han J."/>
            <person name="Copeland A."/>
            <person name="Lindquist E."/>
            <person name="Barry K."/>
            <person name="Schmutz J."/>
            <person name="Baker S.E."/>
            <person name="Ciuffetti L.M."/>
            <person name="Grigoriev I.V."/>
            <person name="Zhong S."/>
            <person name="Turgeon B.G."/>
        </authorList>
    </citation>
    <scope>NUCLEOTIDE SEQUENCE [LARGE SCALE GENOMIC DNA]</scope>
    <source>
        <strain evidence="5">ND90Pr / ATCC 201652</strain>
    </source>
</reference>
<name>M2RSE4_COCSN</name>
<organism evidence="4 5">
    <name type="scientific">Cochliobolus sativus (strain ND90Pr / ATCC 201652)</name>
    <name type="common">Common root rot and spot blotch fungus</name>
    <name type="synonym">Bipolaris sorokiniana</name>
    <dbReference type="NCBI Taxonomy" id="665912"/>
    <lineage>
        <taxon>Eukaryota</taxon>
        <taxon>Fungi</taxon>
        <taxon>Dikarya</taxon>
        <taxon>Ascomycota</taxon>
        <taxon>Pezizomycotina</taxon>
        <taxon>Dothideomycetes</taxon>
        <taxon>Pleosporomycetidae</taxon>
        <taxon>Pleosporales</taxon>
        <taxon>Pleosporineae</taxon>
        <taxon>Pleosporaceae</taxon>
        <taxon>Bipolaris</taxon>
    </lineage>
</organism>
<dbReference type="SUPFAM" id="SSF57756">
    <property type="entry name" value="Retrovirus zinc finger-like domains"/>
    <property type="match status" value="1"/>
</dbReference>
<evidence type="ECO:0000313" key="4">
    <source>
        <dbReference type="EMBL" id="EMD58158.1"/>
    </source>
</evidence>
<dbReference type="GO" id="GO:0003676">
    <property type="term" value="F:nucleic acid binding"/>
    <property type="evidence" value="ECO:0007669"/>
    <property type="project" value="InterPro"/>
</dbReference>
<protein>
    <recommendedName>
        <fullName evidence="3">CCHC-type domain-containing protein</fullName>
    </recommendedName>
</protein>
<sequence length="363" mass="42813">MTGKVQDKSKDRKTRGKFNDGLSAEERKKRYDSKACLRCGEVGHFRKDCPKNEVRQGAVKIGMIRIPTPYPTEELDETLSDLDLYDEARQATDEAFELVQEAIGLQDFKWDNPLPTDWQVEGAEVLRRLRNQQCWICGLNQHQANDCDIDGRITVTGPRAEEIACRAAQEQPRFKEPDDEETPRTFKERMEQHERLCWVDCPRQCDYHLRKREETRDNEDDCCHTNLWHNECRVPHCYMHQPGEKEAHEELCWIKCTINCQFHREQRRKARRVDDYYHSTISAEECIAKNCRMHRGQEARVTKDQLPKTQRKLEPKKGTAKKEIPHRNVHWSFCYDDQCTIHYSAKAGEGYFPTQRKGRQSKN</sequence>
<reference evidence="4 5" key="1">
    <citation type="journal article" date="2012" name="PLoS Pathog.">
        <title>Diverse lifestyles and strategies of plant pathogenesis encoded in the genomes of eighteen Dothideomycetes fungi.</title>
        <authorList>
            <person name="Ohm R.A."/>
            <person name="Feau N."/>
            <person name="Henrissat B."/>
            <person name="Schoch C.L."/>
            <person name="Horwitz B.A."/>
            <person name="Barry K.W."/>
            <person name="Condon B.J."/>
            <person name="Copeland A.C."/>
            <person name="Dhillon B."/>
            <person name="Glaser F."/>
            <person name="Hesse C.N."/>
            <person name="Kosti I."/>
            <person name="LaButti K."/>
            <person name="Lindquist E.A."/>
            <person name="Lucas S."/>
            <person name="Salamov A.A."/>
            <person name="Bradshaw R.E."/>
            <person name="Ciuffetti L."/>
            <person name="Hamelin R.C."/>
            <person name="Kema G.H.J."/>
            <person name="Lawrence C."/>
            <person name="Scott J.A."/>
            <person name="Spatafora J.W."/>
            <person name="Turgeon B.G."/>
            <person name="de Wit P.J.G.M."/>
            <person name="Zhong S."/>
            <person name="Goodwin S.B."/>
            <person name="Grigoriev I.V."/>
        </authorList>
    </citation>
    <scope>NUCLEOTIDE SEQUENCE [LARGE SCALE GENOMIC DNA]</scope>
    <source>
        <strain evidence="5">ND90Pr / ATCC 201652</strain>
    </source>
</reference>
<feature type="region of interest" description="Disordered" evidence="2">
    <location>
        <begin position="298"/>
        <end position="322"/>
    </location>
</feature>
<feature type="region of interest" description="Disordered" evidence="2">
    <location>
        <begin position="1"/>
        <end position="29"/>
    </location>
</feature>
<dbReference type="AlphaFoldDB" id="M2RSE4"/>
<dbReference type="GO" id="GO:0008270">
    <property type="term" value="F:zinc ion binding"/>
    <property type="evidence" value="ECO:0007669"/>
    <property type="project" value="UniProtKB-KW"/>
</dbReference>
<dbReference type="RefSeq" id="XP_007706142.1">
    <property type="nucleotide sequence ID" value="XM_007707952.1"/>
</dbReference>
<keyword evidence="1" id="KW-0863">Zinc-finger</keyword>
<dbReference type="Gene3D" id="4.10.60.10">
    <property type="entry name" value="Zinc finger, CCHC-type"/>
    <property type="match status" value="1"/>
</dbReference>
<dbReference type="InterPro" id="IPR001878">
    <property type="entry name" value="Znf_CCHC"/>
</dbReference>
<dbReference type="Proteomes" id="UP000016934">
    <property type="component" value="Unassembled WGS sequence"/>
</dbReference>
<dbReference type="InterPro" id="IPR036875">
    <property type="entry name" value="Znf_CCHC_sf"/>
</dbReference>
<keyword evidence="1" id="KW-0862">Zinc</keyword>
<dbReference type="PROSITE" id="PS50158">
    <property type="entry name" value="ZF_CCHC"/>
    <property type="match status" value="1"/>
</dbReference>
<dbReference type="EMBL" id="KB445686">
    <property type="protein sequence ID" value="EMD58158.1"/>
    <property type="molecule type" value="Genomic_DNA"/>
</dbReference>
<evidence type="ECO:0000256" key="2">
    <source>
        <dbReference type="SAM" id="MobiDB-lite"/>
    </source>
</evidence>
<dbReference type="SMART" id="SM00343">
    <property type="entry name" value="ZnF_C2HC"/>
    <property type="match status" value="2"/>
</dbReference>
<gene>
    <name evidence="4" type="ORF">COCSADRAFT_355605</name>
</gene>
<evidence type="ECO:0000259" key="3">
    <source>
        <dbReference type="PROSITE" id="PS50158"/>
    </source>
</evidence>
<keyword evidence="1" id="KW-0479">Metal-binding</keyword>
<evidence type="ECO:0000313" key="5">
    <source>
        <dbReference type="Proteomes" id="UP000016934"/>
    </source>
</evidence>
<dbReference type="KEGG" id="bsc:COCSADRAFT_355605"/>
<dbReference type="HOGENOM" id="CLU_066286_0_0_1"/>
<dbReference type="Pfam" id="PF00098">
    <property type="entry name" value="zf-CCHC"/>
    <property type="match status" value="1"/>
</dbReference>